<feature type="binding site" evidence="9">
    <location>
        <position position="408"/>
    </location>
    <ligand>
        <name>phosphoenolpyruvate</name>
        <dbReference type="ChEBI" id="CHEBI:58702"/>
    </ligand>
</feature>
<dbReference type="InterPro" id="IPR001986">
    <property type="entry name" value="Enolpyruvate_Tfrase_dom"/>
</dbReference>
<evidence type="ECO:0000256" key="1">
    <source>
        <dbReference type="ARBA" id="ARBA00002174"/>
    </source>
</evidence>
<dbReference type="PROSITE" id="PS00885">
    <property type="entry name" value="EPSP_SYNTHASE_2"/>
    <property type="match status" value="1"/>
</dbReference>
<feature type="binding site" evidence="9">
    <location>
        <position position="140"/>
    </location>
    <ligand>
        <name>phosphoenolpyruvate</name>
        <dbReference type="ChEBI" id="CHEBI:58702"/>
    </ligand>
</feature>
<evidence type="ECO:0000256" key="6">
    <source>
        <dbReference type="ARBA" id="ARBA00022679"/>
    </source>
</evidence>
<comment type="function">
    <text evidence="1 9">Catalyzes the transfer of the enolpyruvyl moiety of phosphoenolpyruvate (PEP) to the 5-hydroxyl of shikimate-3-phosphate (S3P) to produce enolpyruvyl shikimate-3-phosphate and inorganic phosphate.</text>
</comment>
<name>A0A6H1TYE9_9CYAN</name>
<comment type="subcellular location">
    <subcellularLocation>
        <location evidence="9">Cytoplasm</location>
    </subcellularLocation>
</comment>
<dbReference type="HAMAP" id="MF_00210">
    <property type="entry name" value="EPSP_synth"/>
    <property type="match status" value="1"/>
</dbReference>
<dbReference type="UniPathway" id="UPA00053">
    <property type="reaction ID" value="UER00089"/>
</dbReference>
<dbReference type="PANTHER" id="PTHR21090:SF5">
    <property type="entry name" value="PENTAFUNCTIONAL AROM POLYPEPTIDE"/>
    <property type="match status" value="1"/>
</dbReference>
<evidence type="ECO:0000256" key="5">
    <source>
        <dbReference type="ARBA" id="ARBA00022605"/>
    </source>
</evidence>
<evidence type="ECO:0000256" key="4">
    <source>
        <dbReference type="ARBA" id="ARBA00022490"/>
    </source>
</evidence>
<keyword evidence="5 9" id="KW-0028">Amino-acid biosynthesis</keyword>
<feature type="binding site" evidence="9">
    <location>
        <position position="38"/>
    </location>
    <ligand>
        <name>3-phosphoshikimate</name>
        <dbReference type="ChEBI" id="CHEBI:145989"/>
    </ligand>
</feature>
<dbReference type="Proteomes" id="UP000500857">
    <property type="component" value="Chromosome"/>
</dbReference>
<dbReference type="GO" id="GO:0008652">
    <property type="term" value="P:amino acid biosynthetic process"/>
    <property type="evidence" value="ECO:0007669"/>
    <property type="project" value="UniProtKB-KW"/>
</dbReference>
<feature type="binding site" evidence="9">
    <location>
        <position position="187"/>
    </location>
    <ligand>
        <name>3-phosphoshikimate</name>
        <dbReference type="ChEBI" id="CHEBI:145989"/>
    </ligand>
</feature>
<dbReference type="Pfam" id="PF00275">
    <property type="entry name" value="EPSP_synthase"/>
    <property type="match status" value="1"/>
</dbReference>
<dbReference type="EC" id="2.5.1.19" evidence="9"/>
<comment type="similarity">
    <text evidence="3 9">Belongs to the EPSP synthase family.</text>
</comment>
<dbReference type="KEGG" id="oxy:HCG48_07200"/>
<feature type="active site" description="Proton acceptor" evidence="9">
    <location>
        <position position="335"/>
    </location>
</feature>
<keyword evidence="7 9" id="KW-0057">Aromatic amino acid biosynthesis</keyword>
<dbReference type="PIRSF" id="PIRSF000505">
    <property type="entry name" value="EPSPS"/>
    <property type="match status" value="1"/>
</dbReference>
<organism evidence="11 12">
    <name type="scientific">Oxynema aestuarii AP17</name>
    <dbReference type="NCBI Taxonomy" id="2064643"/>
    <lineage>
        <taxon>Bacteria</taxon>
        <taxon>Bacillati</taxon>
        <taxon>Cyanobacteriota</taxon>
        <taxon>Cyanophyceae</taxon>
        <taxon>Oscillatoriophycideae</taxon>
        <taxon>Oscillatoriales</taxon>
        <taxon>Oscillatoriaceae</taxon>
        <taxon>Oxynema</taxon>
        <taxon>Oxynema aestuarii</taxon>
    </lineage>
</organism>
<feature type="binding site" evidence="9">
    <location>
        <position position="185"/>
    </location>
    <ligand>
        <name>3-phosphoshikimate</name>
        <dbReference type="ChEBI" id="CHEBI:145989"/>
    </ligand>
</feature>
<dbReference type="GO" id="GO:0003866">
    <property type="term" value="F:3-phosphoshikimate 1-carboxyvinyltransferase activity"/>
    <property type="evidence" value="ECO:0007669"/>
    <property type="project" value="UniProtKB-UniRule"/>
</dbReference>
<accession>A0A6H1TYE9</accession>
<feature type="binding site" evidence="9">
    <location>
        <position position="39"/>
    </location>
    <ligand>
        <name>3-phosphoshikimate</name>
        <dbReference type="ChEBI" id="CHEBI:145989"/>
    </ligand>
</feature>
<dbReference type="PROSITE" id="PS00104">
    <property type="entry name" value="EPSP_SYNTHASE_1"/>
    <property type="match status" value="1"/>
</dbReference>
<evidence type="ECO:0000313" key="12">
    <source>
        <dbReference type="Proteomes" id="UP000500857"/>
    </source>
</evidence>
<evidence type="ECO:0000256" key="9">
    <source>
        <dbReference type="HAMAP-Rule" id="MF_00210"/>
    </source>
</evidence>
<dbReference type="FunFam" id="3.65.10.10:FF:000006">
    <property type="entry name" value="3-phosphoshikimate 1-carboxyvinyltransferase"/>
    <property type="match status" value="1"/>
</dbReference>
<dbReference type="GO" id="GO:0009423">
    <property type="term" value="P:chorismate biosynthetic process"/>
    <property type="evidence" value="ECO:0007669"/>
    <property type="project" value="UniProtKB-UniRule"/>
</dbReference>
<feature type="domain" description="Enolpyruvate transferase" evidence="10">
    <location>
        <begin position="27"/>
        <end position="443"/>
    </location>
</feature>
<dbReference type="InterPro" id="IPR036968">
    <property type="entry name" value="Enolpyruvate_Tfrase_sf"/>
</dbReference>
<proteinExistence type="inferred from homology"/>
<dbReference type="FunFam" id="3.65.10.10:FF:000005">
    <property type="entry name" value="3-phosphoshikimate 1-carboxyvinyltransferase"/>
    <property type="match status" value="1"/>
</dbReference>
<evidence type="ECO:0000313" key="11">
    <source>
        <dbReference type="EMBL" id="QIZ70389.1"/>
    </source>
</evidence>
<evidence type="ECO:0000259" key="10">
    <source>
        <dbReference type="Pfam" id="PF00275"/>
    </source>
</evidence>
<dbReference type="InterPro" id="IPR006264">
    <property type="entry name" value="EPSP_synthase"/>
</dbReference>
<reference evidence="11 12" key="1">
    <citation type="submission" date="2020-04" db="EMBL/GenBank/DDBJ databases">
        <authorList>
            <person name="Basu S."/>
            <person name="Maruthanayagam V."/>
            <person name="Chakraborty S."/>
            <person name="Pramanik A."/>
            <person name="Mukherjee J."/>
            <person name="Brink B."/>
        </authorList>
    </citation>
    <scope>NUCLEOTIDE SEQUENCE [LARGE SCALE GENOMIC DNA]</scope>
    <source>
        <strain evidence="11 12">AP17</strain>
    </source>
</reference>
<feature type="binding site" evidence="9">
    <location>
        <position position="111"/>
    </location>
    <ligand>
        <name>phosphoenolpyruvate</name>
        <dbReference type="ChEBI" id="CHEBI:58702"/>
    </ligand>
</feature>
<dbReference type="InterPro" id="IPR013792">
    <property type="entry name" value="RNA3'P_cycl/enolpyr_Trfase_a/b"/>
</dbReference>
<dbReference type="AlphaFoldDB" id="A0A6H1TYE9"/>
<feature type="binding site" evidence="9">
    <location>
        <position position="38"/>
    </location>
    <ligand>
        <name>phosphoenolpyruvate</name>
        <dbReference type="ChEBI" id="CHEBI:58702"/>
    </ligand>
</feature>
<comment type="catalytic activity">
    <reaction evidence="8">
        <text>3-phosphoshikimate + phosphoenolpyruvate = 5-O-(1-carboxyvinyl)-3-phosphoshikimate + phosphate</text>
        <dbReference type="Rhea" id="RHEA:21256"/>
        <dbReference type="ChEBI" id="CHEBI:43474"/>
        <dbReference type="ChEBI" id="CHEBI:57701"/>
        <dbReference type="ChEBI" id="CHEBI:58702"/>
        <dbReference type="ChEBI" id="CHEBI:145989"/>
        <dbReference type="EC" id="2.5.1.19"/>
    </reaction>
    <physiologicalReaction direction="left-to-right" evidence="8">
        <dbReference type="Rhea" id="RHEA:21257"/>
    </physiologicalReaction>
</comment>
<dbReference type="Gene3D" id="3.65.10.10">
    <property type="entry name" value="Enolpyruvate transferase domain"/>
    <property type="match status" value="2"/>
</dbReference>
<evidence type="ECO:0000256" key="8">
    <source>
        <dbReference type="ARBA" id="ARBA00044633"/>
    </source>
</evidence>
<protein>
    <recommendedName>
        <fullName evidence="9">3-phosphoshikimate 1-carboxyvinyltransferase</fullName>
        <ecNumber evidence="9">2.5.1.19</ecNumber>
    </recommendedName>
    <alternativeName>
        <fullName evidence="9">5-enolpyruvylshikimate-3-phosphate synthase</fullName>
        <shortName evidence="9">EPSP synthase</shortName>
        <shortName evidence="9">EPSPS</shortName>
    </alternativeName>
</protein>
<evidence type="ECO:0000256" key="3">
    <source>
        <dbReference type="ARBA" id="ARBA00009948"/>
    </source>
</evidence>
<dbReference type="RefSeq" id="WP_168568544.1">
    <property type="nucleotide sequence ID" value="NZ_CP051167.1"/>
</dbReference>
<feature type="binding site" evidence="9">
    <location>
        <position position="43"/>
    </location>
    <ligand>
        <name>3-phosphoshikimate</name>
        <dbReference type="ChEBI" id="CHEBI:145989"/>
    </ligand>
</feature>
<sequence length="450" mass="47501">MPTAIVTVNNTESEQQLQVEPPAAGLALQGRICVPGDKSISHRALMLGAIASGETTIEGLLLGEDPRSTARCFRALGAEISELDEKTVTVRGVGIGRLQEPLDVLDAGNSGTTLRLMLGLLASQPECFFAVTGDKSLRSRPMSRVVQPLKQMGAQIWGRRDGSLAPLAVRGTRLRGIEYRSPIASAQVKSCILLAGLMAQGRTTVVEPALSRDHSERMLAAFGADIQADPEAKRVSVVGGSELKGTSVVVPGDISSAAFWLVAAAIVPGSELVVENVGVNPTRTGVLDVLAMMNADIHWENQRTIAGEPVADLRVRHTKLNSCEIAGEIVPRAIDEIPILAVAAAFASGTTVIRDAAELRVKESDRLAVMAQMLTKMGARVTERPDGLEIVGGSPLQGADVDSHDDHRIAMSLAIAALNARGKTTIHHAQAAAISYPTFVSTLKSACDRS</sequence>
<feature type="binding site" evidence="9">
    <location>
        <position position="362"/>
    </location>
    <ligand>
        <name>3-phosphoshikimate</name>
        <dbReference type="ChEBI" id="CHEBI:145989"/>
    </ligand>
</feature>
<dbReference type="CDD" id="cd01556">
    <property type="entry name" value="EPSP_synthase"/>
    <property type="match status" value="1"/>
</dbReference>
<keyword evidence="6 9" id="KW-0808">Transferase</keyword>
<keyword evidence="12" id="KW-1185">Reference proteome</keyword>
<dbReference type="EMBL" id="CP051167">
    <property type="protein sequence ID" value="QIZ70389.1"/>
    <property type="molecule type" value="Genomic_DNA"/>
</dbReference>
<feature type="binding site" evidence="9">
    <location>
        <position position="366"/>
    </location>
    <ligand>
        <name>phosphoenolpyruvate</name>
        <dbReference type="ChEBI" id="CHEBI:58702"/>
    </ligand>
</feature>
<dbReference type="NCBIfam" id="TIGR01356">
    <property type="entry name" value="aroA"/>
    <property type="match status" value="1"/>
</dbReference>
<comment type="subunit">
    <text evidence="9">Monomer.</text>
</comment>
<feature type="binding site" evidence="9">
    <location>
        <position position="335"/>
    </location>
    <ligand>
        <name>3-phosphoshikimate</name>
        <dbReference type="ChEBI" id="CHEBI:145989"/>
    </ligand>
</feature>
<evidence type="ECO:0000256" key="2">
    <source>
        <dbReference type="ARBA" id="ARBA00004811"/>
    </source>
</evidence>
<dbReference type="GO" id="GO:0009073">
    <property type="term" value="P:aromatic amino acid family biosynthetic process"/>
    <property type="evidence" value="ECO:0007669"/>
    <property type="project" value="UniProtKB-KW"/>
</dbReference>
<gene>
    <name evidence="9 11" type="primary">aroA</name>
    <name evidence="11" type="ORF">HCG48_07200</name>
</gene>
<dbReference type="GO" id="GO:0005737">
    <property type="term" value="C:cytoplasm"/>
    <property type="evidence" value="ECO:0007669"/>
    <property type="project" value="UniProtKB-SubCell"/>
</dbReference>
<dbReference type="PANTHER" id="PTHR21090">
    <property type="entry name" value="AROM/DEHYDROQUINATE SYNTHASE"/>
    <property type="match status" value="1"/>
</dbReference>
<dbReference type="SUPFAM" id="SSF55205">
    <property type="entry name" value="EPT/RTPC-like"/>
    <property type="match status" value="1"/>
</dbReference>
<comment type="pathway">
    <text evidence="2 9">Metabolic intermediate biosynthesis; chorismate biosynthesis; chorismate from D-erythrose 4-phosphate and phosphoenolpyruvate: step 6/7.</text>
</comment>
<keyword evidence="4 9" id="KW-0963">Cytoplasm</keyword>
<feature type="binding site" evidence="9">
    <location>
        <position position="187"/>
    </location>
    <ligand>
        <name>phosphoenolpyruvate</name>
        <dbReference type="ChEBI" id="CHEBI:58702"/>
    </ligand>
</feature>
<dbReference type="InterPro" id="IPR023193">
    <property type="entry name" value="EPSP_synthase_CS"/>
</dbReference>
<evidence type="ECO:0000256" key="7">
    <source>
        <dbReference type="ARBA" id="ARBA00023141"/>
    </source>
</evidence>
<comment type="caution">
    <text evidence="9">Lacks conserved residue(s) required for the propagation of feature annotation.</text>
</comment>